<name>A0A7Y7E5D8_STRMO</name>
<comment type="caution">
    <text evidence="1">The sequence shown here is derived from an EMBL/GenBank/DDBJ whole genome shotgun (WGS) entry which is preliminary data.</text>
</comment>
<proteinExistence type="predicted"/>
<dbReference type="RefSeq" id="WP_171078467.1">
    <property type="nucleotide sequence ID" value="NZ_BNBU01000001.1"/>
</dbReference>
<dbReference type="AlphaFoldDB" id="A0A7Y7E5D8"/>
<dbReference type="EMBL" id="JABBXF010000005">
    <property type="protein sequence ID" value="NVK76665.1"/>
    <property type="molecule type" value="Genomic_DNA"/>
</dbReference>
<reference evidence="1 2" key="1">
    <citation type="submission" date="2020-04" db="EMBL/GenBank/DDBJ databases">
        <title>Draft Genome Sequence of Streptomyces morookaense DSM 40503, an 8-azaguanine-producing strain.</title>
        <authorList>
            <person name="Qi J."/>
            <person name="Gao J.-M."/>
        </authorList>
    </citation>
    <scope>NUCLEOTIDE SEQUENCE [LARGE SCALE GENOMIC DNA]</scope>
    <source>
        <strain evidence="1 2">DSM 40503</strain>
    </source>
</reference>
<evidence type="ECO:0000313" key="1">
    <source>
        <dbReference type="EMBL" id="NVK76665.1"/>
    </source>
</evidence>
<protein>
    <submittedName>
        <fullName evidence="1">Uncharacterized protein</fullName>
    </submittedName>
</protein>
<organism evidence="1 2">
    <name type="scientific">Streptomyces morookaense</name>
    <name type="common">Streptoverticillium morookaense</name>
    <dbReference type="NCBI Taxonomy" id="1970"/>
    <lineage>
        <taxon>Bacteria</taxon>
        <taxon>Bacillati</taxon>
        <taxon>Actinomycetota</taxon>
        <taxon>Actinomycetes</taxon>
        <taxon>Kitasatosporales</taxon>
        <taxon>Streptomycetaceae</taxon>
        <taxon>Streptomyces</taxon>
    </lineage>
</organism>
<gene>
    <name evidence="1" type="ORF">HG542_03215</name>
</gene>
<keyword evidence="2" id="KW-1185">Reference proteome</keyword>
<accession>A0A7Y7E5D8</accession>
<sequence length="146" mass="16498">MSTNEIQFDCQHYDGVHEVVPRIDGLLLTELIDTFEKSAGMRPAGNAYGGLSPQHYRFRMEDHFHGPSTNAMGPKMPVLGCSCGEWGCWPLMARITMTADLVAWDSFEQPYRTARDYTAFGPFRFDRHRYNAALRDLSTAVDSDDA</sequence>
<dbReference type="Proteomes" id="UP000587462">
    <property type="component" value="Unassembled WGS sequence"/>
</dbReference>
<evidence type="ECO:0000313" key="2">
    <source>
        <dbReference type="Proteomes" id="UP000587462"/>
    </source>
</evidence>